<dbReference type="GeneID" id="114828571"/>
<evidence type="ECO:0000256" key="2">
    <source>
        <dbReference type="PROSITE-ProRule" id="PRU00497"/>
    </source>
</evidence>
<keyword evidence="1 2" id="KW-0193">Cuticle</keyword>
<keyword evidence="4" id="KW-1185">Reference proteome</keyword>
<name>A0AAJ7SHZ3_9ACAR</name>
<protein>
    <submittedName>
        <fullName evidence="5">Cuticle protein 14-like</fullName>
    </submittedName>
</protein>
<dbReference type="InterPro" id="IPR051217">
    <property type="entry name" value="Insect_Cuticle_Struc_Prot"/>
</dbReference>
<reference evidence="5" key="1">
    <citation type="submission" date="2025-08" db="UniProtKB">
        <authorList>
            <consortium name="RefSeq"/>
        </authorList>
    </citation>
    <scope>IDENTIFICATION</scope>
</reference>
<dbReference type="GO" id="GO:0031012">
    <property type="term" value="C:extracellular matrix"/>
    <property type="evidence" value="ECO:0007669"/>
    <property type="project" value="TreeGrafter"/>
</dbReference>
<dbReference type="RefSeq" id="XP_028969013.1">
    <property type="nucleotide sequence ID" value="XM_029113180.1"/>
</dbReference>
<dbReference type="PANTHER" id="PTHR12236:SF79">
    <property type="entry name" value="CUTICULAR PROTEIN 50CB-RELATED"/>
    <property type="match status" value="1"/>
</dbReference>
<dbReference type="PROSITE" id="PS00233">
    <property type="entry name" value="CHIT_BIND_RR_1"/>
    <property type="match status" value="1"/>
</dbReference>
<dbReference type="Pfam" id="PF00379">
    <property type="entry name" value="Chitin_bind_4"/>
    <property type="match status" value="1"/>
</dbReference>
<dbReference type="InterPro" id="IPR000618">
    <property type="entry name" value="Insect_cuticle"/>
</dbReference>
<dbReference type="PRINTS" id="PR00947">
    <property type="entry name" value="CUTICLE"/>
</dbReference>
<organism evidence="4 5">
    <name type="scientific">Galendromus occidentalis</name>
    <name type="common">western predatory mite</name>
    <dbReference type="NCBI Taxonomy" id="34638"/>
    <lineage>
        <taxon>Eukaryota</taxon>
        <taxon>Metazoa</taxon>
        <taxon>Ecdysozoa</taxon>
        <taxon>Arthropoda</taxon>
        <taxon>Chelicerata</taxon>
        <taxon>Arachnida</taxon>
        <taxon>Acari</taxon>
        <taxon>Parasitiformes</taxon>
        <taxon>Mesostigmata</taxon>
        <taxon>Gamasina</taxon>
        <taxon>Phytoseioidea</taxon>
        <taxon>Phytoseiidae</taxon>
        <taxon>Typhlodrominae</taxon>
        <taxon>Galendromus</taxon>
    </lineage>
</organism>
<dbReference type="Proteomes" id="UP000694867">
    <property type="component" value="Unplaced"/>
</dbReference>
<evidence type="ECO:0000313" key="4">
    <source>
        <dbReference type="Proteomes" id="UP000694867"/>
    </source>
</evidence>
<evidence type="ECO:0000256" key="1">
    <source>
        <dbReference type="ARBA" id="ARBA00022460"/>
    </source>
</evidence>
<gene>
    <name evidence="5" type="primary">LOC114828571</name>
</gene>
<dbReference type="PROSITE" id="PS51155">
    <property type="entry name" value="CHIT_BIND_RR_2"/>
    <property type="match status" value="1"/>
</dbReference>
<sequence length="178" mass="18984">MDVHTAAEALVAIGGKDTNCYEMKSNNTLHPDEQQSRSFAFVCLVSAACTAVLASPPGGYGGHGGGYGASEENYGPPQPYEFSYSAEDHDGSHGHSQTSDGRTVRGHYMIQMADGTKRRVEYHADESGFHAKIVTNELGTESKNPADVVFESSAVTGEQAAAQYGSQHRSRASSHGWN</sequence>
<accession>A0AAJ7SHZ3</accession>
<dbReference type="GO" id="GO:0005615">
    <property type="term" value="C:extracellular space"/>
    <property type="evidence" value="ECO:0007669"/>
    <property type="project" value="TreeGrafter"/>
</dbReference>
<evidence type="ECO:0000256" key="3">
    <source>
        <dbReference type="SAM" id="MobiDB-lite"/>
    </source>
</evidence>
<dbReference type="InterPro" id="IPR031311">
    <property type="entry name" value="CHIT_BIND_RR_consensus"/>
</dbReference>
<dbReference type="AlphaFoldDB" id="A0AAJ7SHZ3"/>
<feature type="region of interest" description="Disordered" evidence="3">
    <location>
        <begin position="158"/>
        <end position="178"/>
    </location>
</feature>
<proteinExistence type="predicted"/>
<dbReference type="KEGG" id="goe:114828571"/>
<evidence type="ECO:0000313" key="5">
    <source>
        <dbReference type="RefSeq" id="XP_028969013.1"/>
    </source>
</evidence>
<dbReference type="GO" id="GO:0042302">
    <property type="term" value="F:structural constituent of cuticle"/>
    <property type="evidence" value="ECO:0007669"/>
    <property type="project" value="UniProtKB-UniRule"/>
</dbReference>
<dbReference type="PANTHER" id="PTHR12236">
    <property type="entry name" value="STRUCTURAL CONTITUENT OF CUTICLE"/>
    <property type="match status" value="1"/>
</dbReference>